<evidence type="ECO:0000256" key="1">
    <source>
        <dbReference type="ARBA" id="ARBA00022737"/>
    </source>
</evidence>
<comment type="caution">
    <text evidence="4">The sequence shown here is derived from an EMBL/GenBank/DDBJ whole genome shotgun (WGS) entry which is preliminary data.</text>
</comment>
<dbReference type="SUPFAM" id="SSF52058">
    <property type="entry name" value="L domain-like"/>
    <property type="match status" value="1"/>
</dbReference>
<reference evidence="4 5" key="1">
    <citation type="journal article" date="2018" name="PLoS Genet.">
        <title>Population sequencing reveals clonal diversity and ancestral inbreeding in the grapevine cultivar Chardonnay.</title>
        <authorList>
            <person name="Roach M.J."/>
            <person name="Johnson D.L."/>
            <person name="Bohlmann J."/>
            <person name="van Vuuren H.J."/>
            <person name="Jones S.J."/>
            <person name="Pretorius I.S."/>
            <person name="Schmidt S.A."/>
            <person name="Borneman A.R."/>
        </authorList>
    </citation>
    <scope>NUCLEOTIDE SEQUENCE [LARGE SCALE GENOMIC DNA]</scope>
    <source>
        <strain evidence="5">cv. Chardonnay</strain>
        <tissue evidence="4">Leaf</tissue>
    </source>
</reference>
<protein>
    <recommendedName>
        <fullName evidence="3">Disease resistance R13L4/SHOC-2-like LRR domain-containing protein</fullName>
    </recommendedName>
</protein>
<name>A0A438E710_VITVI</name>
<dbReference type="OrthoDB" id="1110401at2759"/>
<proteinExistence type="predicted"/>
<evidence type="ECO:0000256" key="2">
    <source>
        <dbReference type="SAM" id="SignalP"/>
    </source>
</evidence>
<keyword evidence="2" id="KW-0732">Signal</keyword>
<gene>
    <name evidence="4" type="ORF">CK203_070331</name>
</gene>
<dbReference type="AlphaFoldDB" id="A0A438E710"/>
<sequence>MKKREVVWLLLAKGLIQAKAEDTMEDTAENTVKQLDGLGMLQDFDDGSRVKVCRPYWEFSICKVEEQGFATVCVNSLIHLAVAGGDKDRFTWHLCPISVFHGHKNPLWASRGTVFGVLKFLLVLDLNGEIEYLPNEVGDLIHLRYLGLENSGILEAHEMSRSFDDGQIRVPSGIRILVNLHTFCGLYAGVGIARELSSLTQLRILGIKRICDDHGGELFESIMKMVDLVSSSLEAKTTWFGEEDSRKTALLSSLEPFLRPPLVCELHLHGGLVEFPKWIALMGNLTRLHLSISYLSETPTPVLQFLPKLKHLNL</sequence>
<dbReference type="Gene3D" id="3.80.10.10">
    <property type="entry name" value="Ribonuclease Inhibitor"/>
    <property type="match status" value="1"/>
</dbReference>
<feature type="domain" description="Disease resistance R13L4/SHOC-2-like LRR" evidence="3">
    <location>
        <begin position="116"/>
        <end position="314"/>
    </location>
</feature>
<dbReference type="PANTHER" id="PTHR47186:SF12">
    <property type="entry name" value="NB-ARC DOMAIN-CONTAINING PROTEIN"/>
    <property type="match status" value="1"/>
</dbReference>
<feature type="chain" id="PRO_5019509858" description="Disease resistance R13L4/SHOC-2-like LRR domain-containing protein" evidence="2">
    <location>
        <begin position="21"/>
        <end position="314"/>
    </location>
</feature>
<dbReference type="EMBL" id="QGNW01001381">
    <property type="protein sequence ID" value="RVW43432.1"/>
    <property type="molecule type" value="Genomic_DNA"/>
</dbReference>
<evidence type="ECO:0000313" key="5">
    <source>
        <dbReference type="Proteomes" id="UP000288805"/>
    </source>
</evidence>
<dbReference type="Pfam" id="PF23598">
    <property type="entry name" value="LRR_14"/>
    <property type="match status" value="1"/>
</dbReference>
<feature type="signal peptide" evidence="2">
    <location>
        <begin position="1"/>
        <end position="20"/>
    </location>
</feature>
<dbReference type="PANTHER" id="PTHR47186">
    <property type="entry name" value="LEUCINE-RICH REPEAT-CONTAINING PROTEIN 57"/>
    <property type="match status" value="1"/>
</dbReference>
<evidence type="ECO:0000313" key="4">
    <source>
        <dbReference type="EMBL" id="RVW43432.1"/>
    </source>
</evidence>
<evidence type="ECO:0000259" key="3">
    <source>
        <dbReference type="Pfam" id="PF23598"/>
    </source>
</evidence>
<organism evidence="4 5">
    <name type="scientific">Vitis vinifera</name>
    <name type="common">Grape</name>
    <dbReference type="NCBI Taxonomy" id="29760"/>
    <lineage>
        <taxon>Eukaryota</taxon>
        <taxon>Viridiplantae</taxon>
        <taxon>Streptophyta</taxon>
        <taxon>Embryophyta</taxon>
        <taxon>Tracheophyta</taxon>
        <taxon>Spermatophyta</taxon>
        <taxon>Magnoliopsida</taxon>
        <taxon>eudicotyledons</taxon>
        <taxon>Gunneridae</taxon>
        <taxon>Pentapetalae</taxon>
        <taxon>rosids</taxon>
        <taxon>Vitales</taxon>
        <taxon>Vitaceae</taxon>
        <taxon>Viteae</taxon>
        <taxon>Vitis</taxon>
    </lineage>
</organism>
<dbReference type="InterPro" id="IPR032675">
    <property type="entry name" value="LRR_dom_sf"/>
</dbReference>
<dbReference type="InterPro" id="IPR055414">
    <property type="entry name" value="LRR_R13L4/SHOC2-like"/>
</dbReference>
<accession>A0A438E710</accession>
<dbReference type="Proteomes" id="UP000288805">
    <property type="component" value="Unassembled WGS sequence"/>
</dbReference>
<keyword evidence="1" id="KW-0677">Repeat</keyword>